<dbReference type="Gene3D" id="3.90.180.10">
    <property type="entry name" value="Medium-chain alcohol dehydrogenases, catalytic domain"/>
    <property type="match status" value="1"/>
</dbReference>
<comment type="cofactor">
    <cofactor evidence="1">
        <name>Zn(2+)</name>
        <dbReference type="ChEBI" id="CHEBI:29105"/>
    </cofactor>
</comment>
<name>A0A1B1MYR7_9BACL</name>
<evidence type="ECO:0000313" key="5">
    <source>
        <dbReference type="Proteomes" id="UP000092573"/>
    </source>
</evidence>
<sequence length="73" mass="8336">MKAATYQGKTKLEVKEVRAPIIHLIPELYLQIKHGVIDPTDIITHRLGLEQAKHGYSVFDNKEEDCIKVILKP</sequence>
<dbReference type="AlphaFoldDB" id="A0A1B1MYR7"/>
<evidence type="ECO:0000313" key="4">
    <source>
        <dbReference type="EMBL" id="ANS74313.1"/>
    </source>
</evidence>
<dbReference type="EMBL" id="CP014167">
    <property type="protein sequence ID" value="ANS74313.1"/>
    <property type="molecule type" value="Genomic_DNA"/>
</dbReference>
<dbReference type="PANTHER" id="PTHR42813:SF2">
    <property type="entry name" value="DEHYDROGENASE, ZINC-CONTAINING, PUTATIVE (AFU_ORTHOLOGUE AFUA_2G02810)-RELATED"/>
    <property type="match status" value="1"/>
</dbReference>
<keyword evidence="3" id="KW-0862">Zinc</keyword>
<dbReference type="RefSeq" id="WP_068694903.1">
    <property type="nucleotide sequence ID" value="NZ_CP014167.1"/>
</dbReference>
<gene>
    <name evidence="4" type="ORF">AWM70_06715</name>
</gene>
<organism evidence="4 5">
    <name type="scientific">Paenibacillus yonginensis</name>
    <dbReference type="NCBI Taxonomy" id="1462996"/>
    <lineage>
        <taxon>Bacteria</taxon>
        <taxon>Bacillati</taxon>
        <taxon>Bacillota</taxon>
        <taxon>Bacilli</taxon>
        <taxon>Bacillales</taxon>
        <taxon>Paenibacillaceae</taxon>
        <taxon>Paenibacillus</taxon>
    </lineage>
</organism>
<evidence type="ECO:0008006" key="6">
    <source>
        <dbReference type="Google" id="ProtNLM"/>
    </source>
</evidence>
<evidence type="ECO:0000256" key="3">
    <source>
        <dbReference type="ARBA" id="ARBA00022833"/>
    </source>
</evidence>
<dbReference type="GO" id="GO:0046872">
    <property type="term" value="F:metal ion binding"/>
    <property type="evidence" value="ECO:0007669"/>
    <property type="project" value="UniProtKB-KW"/>
</dbReference>
<dbReference type="PANTHER" id="PTHR42813">
    <property type="entry name" value="ZINC-TYPE ALCOHOL DEHYDROGENASE-LIKE"/>
    <property type="match status" value="1"/>
</dbReference>
<dbReference type="Proteomes" id="UP000092573">
    <property type="component" value="Chromosome"/>
</dbReference>
<proteinExistence type="predicted"/>
<dbReference type="OrthoDB" id="9777057at2"/>
<dbReference type="KEGG" id="pyg:AWM70_06715"/>
<reference evidence="4 5" key="1">
    <citation type="submission" date="2016-01" db="EMBL/GenBank/DDBJ databases">
        <title>Complete Genome Sequence of Paenibacillus yonginensis DCY84, a novel Plant Growth-Promoting Bacteria with Elicitation of Induced Systemic Resistance.</title>
        <authorList>
            <person name="Kim Y.J."/>
            <person name="Yang D.C."/>
            <person name="Sukweenadhi J."/>
        </authorList>
    </citation>
    <scope>NUCLEOTIDE SEQUENCE [LARGE SCALE GENOMIC DNA]</scope>
    <source>
        <strain evidence="4 5">DCY84</strain>
    </source>
</reference>
<protein>
    <recommendedName>
        <fullName evidence="6">Alcohol dehydrogenase</fullName>
    </recommendedName>
</protein>
<evidence type="ECO:0000256" key="1">
    <source>
        <dbReference type="ARBA" id="ARBA00001947"/>
    </source>
</evidence>
<keyword evidence="5" id="KW-1185">Reference proteome</keyword>
<accession>A0A1B1MYR7</accession>
<keyword evidence="2" id="KW-0479">Metal-binding</keyword>
<dbReference type="STRING" id="1462996.AWM70_06715"/>
<evidence type="ECO:0000256" key="2">
    <source>
        <dbReference type="ARBA" id="ARBA00022723"/>
    </source>
</evidence>